<dbReference type="InterPro" id="IPR006747">
    <property type="entry name" value="DUF599"/>
</dbReference>
<keyword evidence="1" id="KW-0472">Membrane</keyword>
<dbReference type="Pfam" id="PF04654">
    <property type="entry name" value="DUF599"/>
    <property type="match status" value="1"/>
</dbReference>
<protein>
    <submittedName>
        <fullName evidence="2">Uncharacterized protein</fullName>
    </submittedName>
</protein>
<dbReference type="PANTHER" id="PTHR31168:SF21">
    <property type="entry name" value="EMB|CAB89385.1"/>
    <property type="match status" value="1"/>
</dbReference>
<feature type="transmembrane region" description="Helical" evidence="1">
    <location>
        <begin position="120"/>
        <end position="151"/>
    </location>
</feature>
<name>A0A833VIJ8_9POAL</name>
<dbReference type="PANTHER" id="PTHR31168">
    <property type="entry name" value="OS02G0292800 PROTEIN"/>
    <property type="match status" value="1"/>
</dbReference>
<evidence type="ECO:0000256" key="1">
    <source>
        <dbReference type="SAM" id="Phobius"/>
    </source>
</evidence>
<sequence length="205" mass="22265">MSPEETGLAMSVIASNISASSNLASLSIALSSLIGAWAGSTSSIFTNSIIFGDTGQTIASVKYIALLVCFLAAFTCFIQSTRYYVHASFLMSTLDSDIPVSYVQTAIIRGGNFWSMGLRALYFATTLLLWIFGPIPMFACSVFMVVILHVLDSNSTPLHNYQYRSVKNVSNHGKNSVVKREGMNTLPNSNVLLSNPMYSPINYVS</sequence>
<evidence type="ECO:0000313" key="2">
    <source>
        <dbReference type="EMBL" id="KAF3342102.1"/>
    </source>
</evidence>
<feature type="transmembrane region" description="Helical" evidence="1">
    <location>
        <begin position="28"/>
        <end position="51"/>
    </location>
</feature>
<keyword evidence="1" id="KW-0812">Transmembrane</keyword>
<dbReference type="OrthoDB" id="665451at2759"/>
<organism evidence="2 3">
    <name type="scientific">Carex littledalei</name>
    <dbReference type="NCBI Taxonomy" id="544730"/>
    <lineage>
        <taxon>Eukaryota</taxon>
        <taxon>Viridiplantae</taxon>
        <taxon>Streptophyta</taxon>
        <taxon>Embryophyta</taxon>
        <taxon>Tracheophyta</taxon>
        <taxon>Spermatophyta</taxon>
        <taxon>Magnoliopsida</taxon>
        <taxon>Liliopsida</taxon>
        <taxon>Poales</taxon>
        <taxon>Cyperaceae</taxon>
        <taxon>Cyperoideae</taxon>
        <taxon>Cariceae</taxon>
        <taxon>Carex</taxon>
        <taxon>Carex subgen. Euthyceras</taxon>
    </lineage>
</organism>
<evidence type="ECO:0000313" key="3">
    <source>
        <dbReference type="Proteomes" id="UP000623129"/>
    </source>
</evidence>
<dbReference type="EMBL" id="SWLB01000001">
    <property type="protein sequence ID" value="KAF3342102.1"/>
    <property type="molecule type" value="Genomic_DNA"/>
</dbReference>
<reference evidence="2" key="1">
    <citation type="submission" date="2020-01" db="EMBL/GenBank/DDBJ databases">
        <title>Genome sequence of Kobresia littledalei, the first chromosome-level genome in the family Cyperaceae.</title>
        <authorList>
            <person name="Qu G."/>
        </authorList>
    </citation>
    <scope>NUCLEOTIDE SEQUENCE</scope>
    <source>
        <strain evidence="2">C.B.Clarke</strain>
        <tissue evidence="2">Leaf</tissue>
    </source>
</reference>
<dbReference type="AlphaFoldDB" id="A0A833VIJ8"/>
<keyword evidence="1" id="KW-1133">Transmembrane helix</keyword>
<proteinExistence type="predicted"/>
<accession>A0A833VIJ8</accession>
<keyword evidence="3" id="KW-1185">Reference proteome</keyword>
<comment type="caution">
    <text evidence="2">The sequence shown here is derived from an EMBL/GenBank/DDBJ whole genome shotgun (WGS) entry which is preliminary data.</text>
</comment>
<feature type="transmembrane region" description="Helical" evidence="1">
    <location>
        <begin position="63"/>
        <end position="85"/>
    </location>
</feature>
<gene>
    <name evidence="2" type="ORF">FCM35_KLT00740</name>
</gene>
<dbReference type="Proteomes" id="UP000623129">
    <property type="component" value="Unassembled WGS sequence"/>
</dbReference>